<feature type="transmembrane region" description="Helical" evidence="15">
    <location>
        <begin position="39"/>
        <end position="60"/>
    </location>
</feature>
<evidence type="ECO:0000256" key="2">
    <source>
        <dbReference type="ARBA" id="ARBA00007739"/>
    </source>
</evidence>
<dbReference type="GO" id="GO:0030288">
    <property type="term" value="C:outer membrane-bounded periplasmic space"/>
    <property type="evidence" value="ECO:0007669"/>
    <property type="project" value="TreeGrafter"/>
</dbReference>
<feature type="compositionally biased region" description="Acidic residues" evidence="14">
    <location>
        <begin position="677"/>
        <end position="695"/>
    </location>
</feature>
<keyword evidence="10" id="KW-0511">Multifunctional enzyme</keyword>
<feature type="region of interest" description="Disordered" evidence="14">
    <location>
        <begin position="568"/>
        <end position="587"/>
    </location>
</feature>
<evidence type="ECO:0000256" key="9">
    <source>
        <dbReference type="ARBA" id="ARBA00022984"/>
    </source>
</evidence>
<evidence type="ECO:0000256" key="10">
    <source>
        <dbReference type="ARBA" id="ARBA00023268"/>
    </source>
</evidence>
<comment type="similarity">
    <text evidence="2">In the N-terminal section; belongs to the glycosyltransferase 51 family.</text>
</comment>
<evidence type="ECO:0000259" key="16">
    <source>
        <dbReference type="PROSITE" id="PS51178"/>
    </source>
</evidence>
<evidence type="ECO:0000256" key="15">
    <source>
        <dbReference type="SAM" id="Phobius"/>
    </source>
</evidence>
<dbReference type="GO" id="GO:0008360">
    <property type="term" value="P:regulation of cell shape"/>
    <property type="evidence" value="ECO:0007669"/>
    <property type="project" value="UniProtKB-KW"/>
</dbReference>
<keyword evidence="15" id="KW-0472">Membrane</keyword>
<comment type="catalytic activity">
    <reaction evidence="13">
        <text>[GlcNAc-(1-&gt;4)-Mur2Ac(oyl-L-Ala-gamma-D-Glu-L-Lys-D-Ala-D-Ala)](n)-di-trans,octa-cis-undecaprenyl diphosphate + beta-D-GlcNAc-(1-&gt;4)-Mur2Ac(oyl-L-Ala-gamma-D-Glu-L-Lys-D-Ala-D-Ala)-di-trans,octa-cis-undecaprenyl diphosphate = [GlcNAc-(1-&gt;4)-Mur2Ac(oyl-L-Ala-gamma-D-Glu-L-Lys-D-Ala-D-Ala)](n+1)-di-trans,octa-cis-undecaprenyl diphosphate + di-trans,octa-cis-undecaprenyl diphosphate + H(+)</text>
        <dbReference type="Rhea" id="RHEA:23708"/>
        <dbReference type="Rhea" id="RHEA-COMP:9602"/>
        <dbReference type="Rhea" id="RHEA-COMP:9603"/>
        <dbReference type="ChEBI" id="CHEBI:15378"/>
        <dbReference type="ChEBI" id="CHEBI:58405"/>
        <dbReference type="ChEBI" id="CHEBI:60033"/>
        <dbReference type="ChEBI" id="CHEBI:78435"/>
        <dbReference type="EC" id="2.4.99.28"/>
    </reaction>
</comment>
<proteinExistence type="inferred from homology"/>
<evidence type="ECO:0000256" key="4">
    <source>
        <dbReference type="ARBA" id="ARBA00022670"/>
    </source>
</evidence>
<evidence type="ECO:0000313" key="18">
    <source>
        <dbReference type="Proteomes" id="UP000037387"/>
    </source>
</evidence>
<keyword evidence="9" id="KW-0573">Peptidoglycan synthesis</keyword>
<dbReference type="Gene3D" id="1.10.3810.10">
    <property type="entry name" value="Biosynthetic peptidoglycan transglycosylase-like"/>
    <property type="match status" value="1"/>
</dbReference>
<comment type="caution">
    <text evidence="17">The sequence shown here is derived from an EMBL/GenBank/DDBJ whole genome shotgun (WGS) entry which is preliminary data.</text>
</comment>
<feature type="region of interest" description="Disordered" evidence="14">
    <location>
        <begin position="657"/>
        <end position="701"/>
    </location>
</feature>
<evidence type="ECO:0000256" key="13">
    <source>
        <dbReference type="ARBA" id="ARBA00049902"/>
    </source>
</evidence>
<dbReference type="InterPro" id="IPR001460">
    <property type="entry name" value="PCN-bd_Tpept"/>
</dbReference>
<dbReference type="InterPro" id="IPR050396">
    <property type="entry name" value="Glycosyltr_51/Transpeptidase"/>
</dbReference>
<dbReference type="GO" id="GO:0008658">
    <property type="term" value="F:penicillin binding"/>
    <property type="evidence" value="ECO:0007669"/>
    <property type="project" value="InterPro"/>
</dbReference>
<comment type="catalytic activity">
    <reaction evidence="12">
        <text>Preferential cleavage: (Ac)2-L-Lys-D-Ala-|-D-Ala. Also transpeptidation of peptidyl-alanyl moieties that are N-acyl substituents of D-alanine.</text>
        <dbReference type="EC" id="3.4.16.4"/>
    </reaction>
</comment>
<dbReference type="InterPro" id="IPR012338">
    <property type="entry name" value="Beta-lactam/transpept-like"/>
</dbReference>
<dbReference type="PROSITE" id="PS51178">
    <property type="entry name" value="PASTA"/>
    <property type="match status" value="1"/>
</dbReference>
<accession>A0A0M0F6S1</accession>
<keyword evidence="11" id="KW-0961">Cell wall biogenesis/degradation</keyword>
<keyword evidence="4" id="KW-0645">Protease</keyword>
<dbReference type="InterPro" id="IPR036950">
    <property type="entry name" value="PBP_transglycosylase"/>
</dbReference>
<dbReference type="RefSeq" id="WP_053370380.1">
    <property type="nucleotide sequence ID" value="NZ_KQ435290.1"/>
</dbReference>
<dbReference type="SUPFAM" id="SSF53955">
    <property type="entry name" value="Lysozyme-like"/>
    <property type="match status" value="1"/>
</dbReference>
<reference evidence="17 18" key="1">
    <citation type="journal article" date="2015" name="Sci. Rep.">
        <title>Functional and structural properties of a novel cellulosome-like multienzyme complex: efficient glycoside hydrolysis of water-insoluble 7-xylosyl-10-deacetylpaclitaxel.</title>
        <authorList>
            <person name="Dou T.Y."/>
            <person name="Luan H.W."/>
            <person name="Ge G.B."/>
            <person name="Dong M.M."/>
            <person name="Zou H.F."/>
            <person name="He Y.Q."/>
            <person name="Cui P."/>
            <person name="Wang J.Y."/>
            <person name="Hao D.C."/>
            <person name="Yang S.L."/>
            <person name="Yang L."/>
        </authorList>
    </citation>
    <scope>NUCLEOTIDE SEQUENCE [LARGE SCALE GENOMIC DNA]</scope>
    <source>
        <strain evidence="17 18">F16</strain>
    </source>
</reference>
<dbReference type="Pfam" id="PF03793">
    <property type="entry name" value="PASTA"/>
    <property type="match status" value="1"/>
</dbReference>
<keyword evidence="3" id="KW-0121">Carboxypeptidase</keyword>
<feature type="compositionally biased region" description="Gly residues" evidence="14">
    <location>
        <begin position="783"/>
        <end position="807"/>
    </location>
</feature>
<evidence type="ECO:0000256" key="1">
    <source>
        <dbReference type="ARBA" id="ARBA00007090"/>
    </source>
</evidence>
<sequence length="807" mass="85829">MARSTRTNGRTTPRGRRRFFNYPRSHVKSFRRWLPSWRVVVGTMLTGVALVAGVLVAAWVTTDVPTKLPSVGAQTSTVYWGDGTTEMGKYASEDRTLVDYETLPDYVGNAVVASEDSTFWTNSGVDFRGIARAFYNNLKGGGRQGASTLTQQYVERYYTDTVTDYAGKAREAILALKITQQQKKEVILGNYLNTIYFGRGAYGIQAAAQKYYGVNAADLTVSQAAMISGIIPNPTNWDPANNPEQAEHRWKRSLDNMLKDGHIDKAQYDEAIGAGFPAAIEYVKSDKYAGPTGYLLAMVEKELASEGIDISEADLTSKGYQITTTIDPAMQKAAVDTIDTLPQESRGDDNPVSPNLRAALVSIDPNDGSIRALYGGADFLQNQYNNATLGAAQGGSTFKPFTLVAALENGHTLDERYDGNSPMTFEGANDGGDWKVRNFSDHSWGNIDLVKATAQSVNTVYAELNIETGPDKTAEVATRLGITKGKVAPNASNVLGTATVTPLELTNAYATIAAGGQKATPHIVAKVVDARGNVKYEAPGADKRTAEFDTETMAATQYALSQVVEQGSGEPAKALGRPAAGKTGTSNENKSAWFAGFTPGLATVVGLYQTGPENEQEQITPFGKWANMNNPEITGGSWPVEAWTSYMQAATANLPVGEFLPYTPPKPKPTETPTETPTEEPTEEAPATEEPEEPQQPENVTVPGVVGMESRAARAQLEAAGLKVRITEEFSDQQPRGFVISQSSMSEVPPGSTISLVVSKGVDPGQQPTEEPTEEPTETPDPGDGGGGGPGGGGGGGGGGTNPGQGG</sequence>
<keyword evidence="15" id="KW-0812">Transmembrane</keyword>
<evidence type="ECO:0000313" key="17">
    <source>
        <dbReference type="EMBL" id="KON73280.1"/>
    </source>
</evidence>
<dbReference type="PATRIC" id="fig|1350482.3.peg.2028"/>
<comment type="similarity">
    <text evidence="1">In the C-terminal section; belongs to the transpeptidase family.</text>
</comment>
<protein>
    <recommendedName>
        <fullName evidence="16">PASTA domain-containing protein</fullName>
    </recommendedName>
</protein>
<evidence type="ECO:0000256" key="14">
    <source>
        <dbReference type="SAM" id="MobiDB-lite"/>
    </source>
</evidence>
<dbReference type="Gene3D" id="3.40.710.10">
    <property type="entry name" value="DD-peptidase/beta-lactamase superfamily"/>
    <property type="match status" value="1"/>
</dbReference>
<dbReference type="PANTHER" id="PTHR32282:SF34">
    <property type="entry name" value="PENICILLIN-BINDING PROTEIN 1A"/>
    <property type="match status" value="1"/>
</dbReference>
<dbReference type="AlphaFoldDB" id="A0A0M0F6S1"/>
<dbReference type="Proteomes" id="UP000037387">
    <property type="component" value="Unassembled WGS sequence"/>
</dbReference>
<organism evidence="17 18">
    <name type="scientific">Cellulosimicrobium cellulans F16</name>
    <dbReference type="NCBI Taxonomy" id="1350482"/>
    <lineage>
        <taxon>Bacteria</taxon>
        <taxon>Bacillati</taxon>
        <taxon>Actinomycetota</taxon>
        <taxon>Actinomycetes</taxon>
        <taxon>Micrococcales</taxon>
        <taxon>Promicromonosporaceae</taxon>
        <taxon>Cellulosimicrobium</taxon>
    </lineage>
</organism>
<keyword evidence="5" id="KW-0328">Glycosyltransferase</keyword>
<keyword evidence="15" id="KW-1133">Transmembrane helix</keyword>
<name>A0A0M0F6S1_CELCE</name>
<feature type="domain" description="PASTA" evidence="16">
    <location>
        <begin position="696"/>
        <end position="760"/>
    </location>
</feature>
<dbReference type="Pfam" id="PF00912">
    <property type="entry name" value="Transgly"/>
    <property type="match status" value="1"/>
</dbReference>
<dbReference type="GO" id="GO:0009252">
    <property type="term" value="P:peptidoglycan biosynthetic process"/>
    <property type="evidence" value="ECO:0007669"/>
    <property type="project" value="UniProtKB-KW"/>
</dbReference>
<feature type="compositionally biased region" description="Polar residues" evidence="14">
    <location>
        <begin position="740"/>
        <end position="756"/>
    </location>
</feature>
<dbReference type="InterPro" id="IPR023346">
    <property type="entry name" value="Lysozyme-like_dom_sf"/>
</dbReference>
<evidence type="ECO:0000256" key="7">
    <source>
        <dbReference type="ARBA" id="ARBA00022801"/>
    </source>
</evidence>
<dbReference type="GO" id="GO:0006508">
    <property type="term" value="P:proteolysis"/>
    <property type="evidence" value="ECO:0007669"/>
    <property type="project" value="UniProtKB-KW"/>
</dbReference>
<dbReference type="GO" id="GO:0071555">
    <property type="term" value="P:cell wall organization"/>
    <property type="evidence" value="ECO:0007669"/>
    <property type="project" value="UniProtKB-KW"/>
</dbReference>
<evidence type="ECO:0000256" key="12">
    <source>
        <dbReference type="ARBA" id="ARBA00034000"/>
    </source>
</evidence>
<evidence type="ECO:0000256" key="5">
    <source>
        <dbReference type="ARBA" id="ARBA00022676"/>
    </source>
</evidence>
<dbReference type="SMART" id="SM00740">
    <property type="entry name" value="PASTA"/>
    <property type="match status" value="1"/>
</dbReference>
<evidence type="ECO:0000256" key="6">
    <source>
        <dbReference type="ARBA" id="ARBA00022679"/>
    </source>
</evidence>
<dbReference type="GO" id="GO:0008955">
    <property type="term" value="F:peptidoglycan glycosyltransferase activity"/>
    <property type="evidence" value="ECO:0007669"/>
    <property type="project" value="UniProtKB-EC"/>
</dbReference>
<evidence type="ECO:0000256" key="11">
    <source>
        <dbReference type="ARBA" id="ARBA00023316"/>
    </source>
</evidence>
<dbReference type="Pfam" id="PF00905">
    <property type="entry name" value="Transpeptidase"/>
    <property type="match status" value="1"/>
</dbReference>
<gene>
    <name evidence="17" type="ORF">M768_10080</name>
</gene>
<keyword evidence="8" id="KW-0133">Cell shape</keyword>
<evidence type="ECO:0000256" key="8">
    <source>
        <dbReference type="ARBA" id="ARBA00022960"/>
    </source>
</evidence>
<dbReference type="InterPro" id="IPR001264">
    <property type="entry name" value="Glyco_trans_51"/>
</dbReference>
<keyword evidence="7" id="KW-0378">Hydrolase</keyword>
<dbReference type="GO" id="GO:0009002">
    <property type="term" value="F:serine-type D-Ala-D-Ala carboxypeptidase activity"/>
    <property type="evidence" value="ECO:0007669"/>
    <property type="project" value="UniProtKB-EC"/>
</dbReference>
<dbReference type="PANTHER" id="PTHR32282">
    <property type="entry name" value="BINDING PROTEIN TRANSPEPTIDASE, PUTATIVE-RELATED"/>
    <property type="match status" value="1"/>
</dbReference>
<keyword evidence="6" id="KW-0808">Transferase</keyword>
<keyword evidence="18" id="KW-1185">Reference proteome</keyword>
<dbReference type="SUPFAM" id="SSF56601">
    <property type="entry name" value="beta-lactamase/transpeptidase-like"/>
    <property type="match status" value="1"/>
</dbReference>
<evidence type="ECO:0000256" key="3">
    <source>
        <dbReference type="ARBA" id="ARBA00022645"/>
    </source>
</evidence>
<dbReference type="InterPro" id="IPR005543">
    <property type="entry name" value="PASTA_dom"/>
</dbReference>
<feature type="region of interest" description="Disordered" evidence="14">
    <location>
        <begin position="726"/>
        <end position="807"/>
    </location>
</feature>
<dbReference type="Gene3D" id="3.30.10.20">
    <property type="match status" value="1"/>
</dbReference>
<dbReference type="EMBL" id="ATNL01000008">
    <property type="protein sequence ID" value="KON73280.1"/>
    <property type="molecule type" value="Genomic_DNA"/>
</dbReference>
<dbReference type="FunFam" id="1.10.3810.10:FF:000001">
    <property type="entry name" value="Penicillin-binding protein 1A"/>
    <property type="match status" value="1"/>
</dbReference>
<dbReference type="CDD" id="cd06577">
    <property type="entry name" value="PASTA_pknB"/>
    <property type="match status" value="1"/>
</dbReference>